<keyword evidence="1" id="KW-0472">Membrane</keyword>
<keyword evidence="1" id="KW-1133">Transmembrane helix</keyword>
<sequence length="130" mass="14409">MHRTPPYFLIGIIAVFVGLPLYWWAFPPRLPIGAADGTYANPCCEPIKLHNGQMTFGHSQTISYVVEYDKVSPYVLPSAYVGISGGKAVQIERSISPSFLRLADTSRSETIELPSDTAIFTFKRVKTNGR</sequence>
<dbReference type="AlphaFoldDB" id="A0A4Q6Y1B5"/>
<keyword evidence="3" id="KW-1185">Reference proteome</keyword>
<name>A0A4Q6Y1B5_9SPHN</name>
<evidence type="ECO:0000256" key="1">
    <source>
        <dbReference type="SAM" id="Phobius"/>
    </source>
</evidence>
<dbReference type="EMBL" id="SGIS01000025">
    <property type="protein sequence ID" value="RZF63494.1"/>
    <property type="molecule type" value="Genomic_DNA"/>
</dbReference>
<reference evidence="2 3" key="1">
    <citation type="submission" date="2019-02" db="EMBL/GenBank/DDBJ databases">
        <authorList>
            <person name="Li Y."/>
        </authorList>
    </citation>
    <scope>NUCLEOTIDE SEQUENCE [LARGE SCALE GENOMIC DNA]</scope>
    <source>
        <strain evidence="2 3">3-7</strain>
    </source>
</reference>
<proteinExistence type="predicted"/>
<evidence type="ECO:0000313" key="2">
    <source>
        <dbReference type="EMBL" id="RZF63494.1"/>
    </source>
</evidence>
<protein>
    <submittedName>
        <fullName evidence="2">Uncharacterized protein</fullName>
    </submittedName>
</protein>
<feature type="transmembrane region" description="Helical" evidence="1">
    <location>
        <begin position="7"/>
        <end position="25"/>
    </location>
</feature>
<gene>
    <name evidence="2" type="ORF">EWE75_15765</name>
</gene>
<dbReference type="Proteomes" id="UP000292085">
    <property type="component" value="Unassembled WGS sequence"/>
</dbReference>
<dbReference type="RefSeq" id="WP_130159064.1">
    <property type="nucleotide sequence ID" value="NZ_SGIS01000025.1"/>
</dbReference>
<dbReference type="OrthoDB" id="7477798at2"/>
<keyword evidence="1" id="KW-0812">Transmembrane</keyword>
<accession>A0A4Q6Y1B5</accession>
<comment type="caution">
    <text evidence="2">The sequence shown here is derived from an EMBL/GenBank/DDBJ whole genome shotgun (WGS) entry which is preliminary data.</text>
</comment>
<organism evidence="2 3">
    <name type="scientific">Sphingomonas populi</name>
    <dbReference type="NCBI Taxonomy" id="2484750"/>
    <lineage>
        <taxon>Bacteria</taxon>
        <taxon>Pseudomonadati</taxon>
        <taxon>Pseudomonadota</taxon>
        <taxon>Alphaproteobacteria</taxon>
        <taxon>Sphingomonadales</taxon>
        <taxon>Sphingomonadaceae</taxon>
        <taxon>Sphingomonas</taxon>
    </lineage>
</organism>
<evidence type="ECO:0000313" key="3">
    <source>
        <dbReference type="Proteomes" id="UP000292085"/>
    </source>
</evidence>